<dbReference type="HOGENOM" id="CLU_009579_11_6_1"/>
<evidence type="ECO:0000256" key="3">
    <source>
        <dbReference type="ARBA" id="ARBA00022692"/>
    </source>
</evidence>
<evidence type="ECO:0000256" key="8">
    <source>
        <dbReference type="ARBA" id="ARBA00023224"/>
    </source>
</evidence>
<feature type="transmembrane region" description="Helical" evidence="10">
    <location>
        <begin position="60"/>
        <end position="86"/>
    </location>
</feature>
<dbReference type="InterPro" id="IPR000276">
    <property type="entry name" value="GPCR_Rhodpsn"/>
</dbReference>
<feature type="domain" description="G-protein coupled receptors family 1 profile" evidence="11">
    <location>
        <begin position="76"/>
        <end position="188"/>
    </location>
</feature>
<dbReference type="GO" id="GO:0043410">
    <property type="term" value="P:positive regulation of MAPK cascade"/>
    <property type="evidence" value="ECO:0007669"/>
    <property type="project" value="TreeGrafter"/>
</dbReference>
<evidence type="ECO:0000256" key="5">
    <source>
        <dbReference type="ARBA" id="ARBA00023040"/>
    </source>
</evidence>
<comment type="subcellular location">
    <subcellularLocation>
        <location evidence="1">Cell membrane</location>
        <topology evidence="1">Multi-pass membrane protein</topology>
    </subcellularLocation>
</comment>
<dbReference type="STRING" id="31234.E3LY59"/>
<dbReference type="PROSITE" id="PS50262">
    <property type="entry name" value="G_PROTEIN_RECEP_F1_2"/>
    <property type="match status" value="1"/>
</dbReference>
<keyword evidence="8 9" id="KW-0807">Transducer</keyword>
<dbReference type="AlphaFoldDB" id="E3LY59"/>
<accession>E3LY59</accession>
<keyword evidence="13" id="KW-1185">Reference proteome</keyword>
<dbReference type="Gene3D" id="1.20.1070.10">
    <property type="entry name" value="Rhodopsin 7-helix transmembrane proteins"/>
    <property type="match status" value="2"/>
</dbReference>
<evidence type="ECO:0000256" key="2">
    <source>
        <dbReference type="ARBA" id="ARBA00022475"/>
    </source>
</evidence>
<dbReference type="GO" id="GO:1901046">
    <property type="term" value="P:positive regulation of egg-laying behavior"/>
    <property type="evidence" value="ECO:0007669"/>
    <property type="project" value="EnsemblMetazoa"/>
</dbReference>
<dbReference type="OrthoDB" id="5977853at2759"/>
<dbReference type="InParanoid" id="E3LY59"/>
<dbReference type="GO" id="GO:0007200">
    <property type="term" value="P:phospholipase C-activating G protein-coupled receptor signaling pathway"/>
    <property type="evidence" value="ECO:0007669"/>
    <property type="project" value="TreeGrafter"/>
</dbReference>
<keyword evidence="5 9" id="KW-0297">G-protein coupled receptor</keyword>
<dbReference type="SUPFAM" id="SSF81321">
    <property type="entry name" value="Family A G protein-coupled receptor-like"/>
    <property type="match status" value="2"/>
</dbReference>
<evidence type="ECO:0000256" key="6">
    <source>
        <dbReference type="ARBA" id="ARBA00023136"/>
    </source>
</evidence>
<name>E3LY59_CAERE</name>
<evidence type="ECO:0000256" key="7">
    <source>
        <dbReference type="ARBA" id="ARBA00023170"/>
    </source>
</evidence>
<gene>
    <name evidence="12" type="primary">Cre-ser-5</name>
    <name evidence="12" type="ORF">CRE_03979</name>
</gene>
<dbReference type="GO" id="GO:0007267">
    <property type="term" value="P:cell-cell signaling"/>
    <property type="evidence" value="ECO:0007669"/>
    <property type="project" value="TreeGrafter"/>
</dbReference>
<dbReference type="GO" id="GO:0004937">
    <property type="term" value="F:alpha1-adrenergic receptor activity"/>
    <property type="evidence" value="ECO:0007669"/>
    <property type="project" value="TreeGrafter"/>
</dbReference>
<dbReference type="EMBL" id="DS268418">
    <property type="protein sequence ID" value="EFO84772.1"/>
    <property type="molecule type" value="Genomic_DNA"/>
</dbReference>
<dbReference type="Proteomes" id="UP000008281">
    <property type="component" value="Unassembled WGS sequence"/>
</dbReference>
<dbReference type="GO" id="GO:0007204">
    <property type="term" value="P:positive regulation of cytosolic calcium ion concentration"/>
    <property type="evidence" value="ECO:0007669"/>
    <property type="project" value="TreeGrafter"/>
</dbReference>
<sequence>MFLVSDGDGGVIEEVDYTKIARLAGISMGNESEVVSELCKEQLRIILREKLRTGEQLPPAVLVLLCIPAVIIILLTVFGNLLVLFFKARVGRTNTTLLVWNLGLTDFLVGVIVLPMGAVYLIYRKWIFGRFLCRLWVAADVTFCTCSVVTICVISVDRYLAVTRPLRYKSIVTKTKVITVMTIIWVFSSSILLTTVRWEQPECYDDVISLLRWKRNSTFGSQCRLRFLPSSFSHFNSLLENLQTGEEPSEGVGSRISHDSRLKHELSHEHTKSAGICFFATKNLSLWWFESLNNSPSFHTRSFRQHFVYISGKQTGWLSISGEFLGHTRGLRRLSDETSINVHLSDYKCSGCIPPIAIDVASWLGYCNSMLNPIIYSFTVKEFKRSAFRLVVPIWQFVNRCLPFVPAPPDNILQRIARHVHRHKEKVSYTHLYGRILENEMQTRHRSFEMSSNKNGMLTTKVRSKRRQTEPNVVGLITPDHKLQTVAS</sequence>
<evidence type="ECO:0000256" key="1">
    <source>
        <dbReference type="ARBA" id="ARBA00004651"/>
    </source>
</evidence>
<evidence type="ECO:0000256" key="4">
    <source>
        <dbReference type="ARBA" id="ARBA00022989"/>
    </source>
</evidence>
<dbReference type="CDD" id="cd14967">
    <property type="entry name" value="7tmA_amine_R-like"/>
    <property type="match status" value="1"/>
</dbReference>
<dbReference type="eggNOG" id="KOG3656">
    <property type="taxonomic scope" value="Eukaryota"/>
</dbReference>
<comment type="similarity">
    <text evidence="9">Belongs to the G-protein coupled receptor 1 family.</text>
</comment>
<keyword evidence="7 9" id="KW-0675">Receptor</keyword>
<dbReference type="GO" id="GO:0071880">
    <property type="term" value="P:adenylate cyclase-activating adrenergic receptor signaling pathway"/>
    <property type="evidence" value="ECO:0007669"/>
    <property type="project" value="TreeGrafter"/>
</dbReference>
<feature type="transmembrane region" description="Helical" evidence="10">
    <location>
        <begin position="135"/>
        <end position="156"/>
    </location>
</feature>
<keyword evidence="2" id="KW-1003">Cell membrane</keyword>
<organism evidence="13">
    <name type="scientific">Caenorhabditis remanei</name>
    <name type="common">Caenorhabditis vulgaris</name>
    <dbReference type="NCBI Taxonomy" id="31234"/>
    <lineage>
        <taxon>Eukaryota</taxon>
        <taxon>Metazoa</taxon>
        <taxon>Ecdysozoa</taxon>
        <taxon>Nematoda</taxon>
        <taxon>Chromadorea</taxon>
        <taxon>Rhabditida</taxon>
        <taxon>Rhabditina</taxon>
        <taxon>Rhabditomorpha</taxon>
        <taxon>Rhabditoidea</taxon>
        <taxon>Rhabditidae</taxon>
        <taxon>Peloderinae</taxon>
        <taxon>Caenorhabditis</taxon>
    </lineage>
</organism>
<evidence type="ECO:0000313" key="12">
    <source>
        <dbReference type="EMBL" id="EFO84772.1"/>
    </source>
</evidence>
<dbReference type="Pfam" id="PF00001">
    <property type="entry name" value="7tm_1"/>
    <property type="match status" value="1"/>
</dbReference>
<dbReference type="InterPro" id="IPR017452">
    <property type="entry name" value="GPCR_Rhodpsn_7TM"/>
</dbReference>
<proteinExistence type="inferred from homology"/>
<keyword evidence="4 10" id="KW-1133">Transmembrane helix</keyword>
<dbReference type="PRINTS" id="PR00237">
    <property type="entry name" value="GPCRRHODOPSN"/>
</dbReference>
<dbReference type="GO" id="GO:0043050">
    <property type="term" value="P:nematode pharyngeal pumping"/>
    <property type="evidence" value="ECO:0007669"/>
    <property type="project" value="EnsemblMetazoa"/>
</dbReference>
<dbReference type="GO" id="GO:0005886">
    <property type="term" value="C:plasma membrane"/>
    <property type="evidence" value="ECO:0007669"/>
    <property type="project" value="UniProtKB-SubCell"/>
</dbReference>
<evidence type="ECO:0000256" key="10">
    <source>
        <dbReference type="SAM" id="Phobius"/>
    </source>
</evidence>
<dbReference type="GO" id="GO:0007210">
    <property type="term" value="P:serotonin receptor signaling pathway"/>
    <property type="evidence" value="ECO:0007669"/>
    <property type="project" value="EnsemblMetazoa"/>
</dbReference>
<evidence type="ECO:0000259" key="11">
    <source>
        <dbReference type="PROSITE" id="PS50262"/>
    </source>
</evidence>
<dbReference type="PANTHER" id="PTHR24248:SF72">
    <property type="entry name" value="G-PROTEIN COUPLED RECEPTORS FAMILY 1 PROFILE DOMAIN-CONTAINING PROTEIN"/>
    <property type="match status" value="1"/>
</dbReference>
<dbReference type="OMA" id="CIPAVII"/>
<keyword evidence="3 9" id="KW-0812">Transmembrane</keyword>
<reference evidence="12" key="1">
    <citation type="submission" date="2007-07" db="EMBL/GenBank/DDBJ databases">
        <title>PCAP assembly of the Caenorhabditis remanei genome.</title>
        <authorList>
            <consortium name="The Caenorhabditis remanei Sequencing Consortium"/>
            <person name="Wilson R.K."/>
        </authorList>
    </citation>
    <scope>NUCLEOTIDE SEQUENCE [LARGE SCALE GENOMIC DNA]</scope>
    <source>
        <strain evidence="12">PB4641</strain>
    </source>
</reference>
<protein>
    <submittedName>
        <fullName evidence="12">CRE-SER-5 protein</fullName>
    </submittedName>
</protein>
<feature type="transmembrane region" description="Helical" evidence="10">
    <location>
        <begin position="98"/>
        <end position="123"/>
    </location>
</feature>
<keyword evidence="6 10" id="KW-0472">Membrane</keyword>
<dbReference type="PROSITE" id="PS00237">
    <property type="entry name" value="G_PROTEIN_RECEP_F1_1"/>
    <property type="match status" value="1"/>
</dbReference>
<dbReference type="GO" id="GO:0007606">
    <property type="term" value="P:sensory perception of chemical stimulus"/>
    <property type="evidence" value="ECO:0007669"/>
    <property type="project" value="EnsemblMetazoa"/>
</dbReference>
<evidence type="ECO:0000313" key="13">
    <source>
        <dbReference type="Proteomes" id="UP000008281"/>
    </source>
</evidence>
<evidence type="ECO:0000256" key="9">
    <source>
        <dbReference type="RuleBase" id="RU000688"/>
    </source>
</evidence>
<dbReference type="PANTHER" id="PTHR24248">
    <property type="entry name" value="ADRENERGIC RECEPTOR-RELATED G-PROTEIN COUPLED RECEPTOR"/>
    <property type="match status" value="1"/>
</dbReference>
<feature type="transmembrane region" description="Helical" evidence="10">
    <location>
        <begin position="177"/>
        <end position="198"/>
    </location>
</feature>